<dbReference type="GO" id="GO:0046872">
    <property type="term" value="F:metal ion binding"/>
    <property type="evidence" value="ECO:0007669"/>
    <property type="project" value="UniProtKB-KW"/>
</dbReference>
<accession>A0A161HLB1</accession>
<dbReference type="GO" id="GO:0005739">
    <property type="term" value="C:mitochondrion"/>
    <property type="evidence" value="ECO:0007669"/>
    <property type="project" value="TreeGrafter"/>
</dbReference>
<dbReference type="PROSITE" id="PS51462">
    <property type="entry name" value="NUDIX"/>
    <property type="match status" value="1"/>
</dbReference>
<gene>
    <name evidence="8" type="ORF">AWJ20_5013</name>
</gene>
<comment type="cofactor">
    <cofactor evidence="2">
        <name>Mg(2+)</name>
        <dbReference type="ChEBI" id="CHEBI:18420"/>
    </cofactor>
</comment>
<dbReference type="SUPFAM" id="SSF55811">
    <property type="entry name" value="Nudix"/>
    <property type="match status" value="1"/>
</dbReference>
<feature type="domain" description="Nudix hydrolase" evidence="7">
    <location>
        <begin position="10"/>
        <end position="185"/>
    </location>
</feature>
<reference evidence="8 9" key="1">
    <citation type="submission" date="2016-02" db="EMBL/GenBank/DDBJ databases">
        <title>Complete genome sequence and transcriptome regulation of the pentose utilising yeast Sugiyamaella lignohabitans.</title>
        <authorList>
            <person name="Bellasio M."/>
            <person name="Peymann A."/>
            <person name="Valli M."/>
            <person name="Sipitzky M."/>
            <person name="Graf A."/>
            <person name="Sauer M."/>
            <person name="Marx H."/>
            <person name="Mattanovich D."/>
        </authorList>
    </citation>
    <scope>NUCLEOTIDE SEQUENCE [LARGE SCALE GENOMIC DNA]</scope>
    <source>
        <strain evidence="8 9">CBS 10342</strain>
    </source>
</reference>
<keyword evidence="5" id="KW-0460">Magnesium</keyword>
<dbReference type="InterPro" id="IPR039121">
    <property type="entry name" value="NUDT19"/>
</dbReference>
<evidence type="ECO:0000256" key="5">
    <source>
        <dbReference type="ARBA" id="ARBA00022842"/>
    </source>
</evidence>
<dbReference type="GeneID" id="30037209"/>
<keyword evidence="4" id="KW-0378">Hydrolase</keyword>
<evidence type="ECO:0000259" key="7">
    <source>
        <dbReference type="PROSITE" id="PS51462"/>
    </source>
</evidence>
<evidence type="ECO:0000256" key="4">
    <source>
        <dbReference type="ARBA" id="ARBA00022801"/>
    </source>
</evidence>
<dbReference type="InterPro" id="IPR015797">
    <property type="entry name" value="NUDIX_hydrolase-like_dom_sf"/>
</dbReference>
<evidence type="ECO:0000313" key="8">
    <source>
        <dbReference type="EMBL" id="ANB14057.1"/>
    </source>
</evidence>
<protein>
    <recommendedName>
        <fullName evidence="7">Nudix hydrolase domain-containing protein</fullName>
    </recommendedName>
</protein>
<sequence length="254" mass="28513">MSIAARISSTVRASASLVVVSPCNSILFMLRPSKGTFPKTHVFPGGALDESDISLEYCAVRETYEETGLLILPQKDLTHTPVVHERGRFPGYREAVVSTTGIDPLKLDWSSNSGLSRLSEWTTPTALKQKKRFVTQFFVYFSEEKLDFSHISPNNEVQKVEWLTATQALEDFKTGKVALMPPQFYLLSSIKESGVLTSIKLLSDRKFQPSLKKKYDDGRIELDWGKGESGILTYDGEGVIRDIQHVRNHNISQL</sequence>
<dbReference type="PANTHER" id="PTHR12318">
    <property type="entry name" value="TESTOSTERONE-REGULATED PROTEIN RP2"/>
    <property type="match status" value="1"/>
</dbReference>
<evidence type="ECO:0000256" key="6">
    <source>
        <dbReference type="ARBA" id="ARBA00023211"/>
    </source>
</evidence>
<dbReference type="KEGG" id="slb:AWJ20_5013"/>
<dbReference type="InterPro" id="IPR000086">
    <property type="entry name" value="NUDIX_hydrolase_dom"/>
</dbReference>
<dbReference type="RefSeq" id="XP_018736534.1">
    <property type="nucleotide sequence ID" value="XM_018882126.1"/>
</dbReference>
<keyword evidence="3" id="KW-0479">Metal-binding</keyword>
<organism evidence="8 9">
    <name type="scientific">Sugiyamaella lignohabitans</name>
    <dbReference type="NCBI Taxonomy" id="796027"/>
    <lineage>
        <taxon>Eukaryota</taxon>
        <taxon>Fungi</taxon>
        <taxon>Dikarya</taxon>
        <taxon>Ascomycota</taxon>
        <taxon>Saccharomycotina</taxon>
        <taxon>Dipodascomycetes</taxon>
        <taxon>Dipodascales</taxon>
        <taxon>Trichomonascaceae</taxon>
        <taxon>Sugiyamaella</taxon>
    </lineage>
</organism>
<dbReference type="AlphaFoldDB" id="A0A161HLB1"/>
<evidence type="ECO:0000256" key="1">
    <source>
        <dbReference type="ARBA" id="ARBA00001936"/>
    </source>
</evidence>
<evidence type="ECO:0000256" key="3">
    <source>
        <dbReference type="ARBA" id="ARBA00022723"/>
    </source>
</evidence>
<comment type="cofactor">
    <cofactor evidence="1">
        <name>Mn(2+)</name>
        <dbReference type="ChEBI" id="CHEBI:29035"/>
    </cofactor>
</comment>
<keyword evidence="6" id="KW-0464">Manganese</keyword>
<keyword evidence="9" id="KW-1185">Reference proteome</keyword>
<dbReference type="Pfam" id="PF00293">
    <property type="entry name" value="NUDIX"/>
    <property type="match status" value="1"/>
</dbReference>
<dbReference type="OrthoDB" id="1695362at2759"/>
<name>A0A161HLB1_9ASCO</name>
<dbReference type="Proteomes" id="UP000189580">
    <property type="component" value="Chromosome d"/>
</dbReference>
<dbReference type="EMBL" id="CP014502">
    <property type="protein sequence ID" value="ANB14057.1"/>
    <property type="molecule type" value="Genomic_DNA"/>
</dbReference>
<proteinExistence type="predicted"/>
<evidence type="ECO:0000313" key="9">
    <source>
        <dbReference type="Proteomes" id="UP000189580"/>
    </source>
</evidence>
<evidence type="ECO:0000256" key="2">
    <source>
        <dbReference type="ARBA" id="ARBA00001946"/>
    </source>
</evidence>
<dbReference type="Gene3D" id="3.90.79.10">
    <property type="entry name" value="Nucleoside Triphosphate Pyrophosphohydrolase"/>
    <property type="match status" value="1"/>
</dbReference>
<dbReference type="PANTHER" id="PTHR12318:SF0">
    <property type="entry name" value="ACYL-COENZYME A DIPHOSPHATASE NUDT19"/>
    <property type="match status" value="1"/>
</dbReference>
<dbReference type="GO" id="GO:0016818">
    <property type="term" value="F:hydrolase activity, acting on acid anhydrides, in phosphorus-containing anhydrides"/>
    <property type="evidence" value="ECO:0007669"/>
    <property type="project" value="InterPro"/>
</dbReference>